<dbReference type="InterPro" id="IPR050363">
    <property type="entry name" value="MIP/Aquaporin"/>
</dbReference>
<dbReference type="GO" id="GO:0015250">
    <property type="term" value="F:water channel activity"/>
    <property type="evidence" value="ECO:0007669"/>
    <property type="project" value="TreeGrafter"/>
</dbReference>
<dbReference type="SUPFAM" id="SSF81338">
    <property type="entry name" value="Aquaporin-like"/>
    <property type="match status" value="1"/>
</dbReference>
<evidence type="ECO:0000256" key="8">
    <source>
        <dbReference type="RuleBase" id="RU000477"/>
    </source>
</evidence>
<evidence type="ECO:0000256" key="5">
    <source>
        <dbReference type="ARBA" id="ARBA00022989"/>
    </source>
</evidence>
<feature type="transmembrane region" description="Helical" evidence="9">
    <location>
        <begin position="218"/>
        <end position="239"/>
    </location>
</feature>
<feature type="transmembrane region" description="Helical" evidence="9">
    <location>
        <begin position="52"/>
        <end position="71"/>
    </location>
</feature>
<evidence type="ECO:0000256" key="4">
    <source>
        <dbReference type="ARBA" id="ARBA00022692"/>
    </source>
</evidence>
<reference evidence="10 12" key="2">
    <citation type="submission" date="2018-11" db="EMBL/GenBank/DDBJ databases">
        <authorList>
            <consortium name="Pathogen Informatics"/>
        </authorList>
    </citation>
    <scope>NUCLEOTIDE SEQUENCE [LARGE SCALE GENOMIC DNA]</scope>
</reference>
<comment type="function">
    <text evidence="7">Aquaglyceroporin that may modulate the water content and osmolytes during anhydrobiosis.</text>
</comment>
<dbReference type="Proteomes" id="UP000038040">
    <property type="component" value="Unplaced"/>
</dbReference>
<dbReference type="GO" id="GO:0016323">
    <property type="term" value="C:basolateral plasma membrane"/>
    <property type="evidence" value="ECO:0007669"/>
    <property type="project" value="TreeGrafter"/>
</dbReference>
<evidence type="ECO:0000256" key="3">
    <source>
        <dbReference type="ARBA" id="ARBA00022448"/>
    </source>
</evidence>
<keyword evidence="5 9" id="KW-1133">Transmembrane helix</keyword>
<keyword evidence="6 9" id="KW-0472">Membrane</keyword>
<feature type="transmembrane region" description="Helical" evidence="9">
    <location>
        <begin position="21"/>
        <end position="40"/>
    </location>
</feature>
<comment type="subcellular location">
    <subcellularLocation>
        <location evidence="1">Membrane</location>
        <topology evidence="1">Multi-pass membrane protein</topology>
    </subcellularLocation>
</comment>
<comment type="similarity">
    <text evidence="2 8">Belongs to the MIP/aquaporin (TC 1.A.8) family.</text>
</comment>
<dbReference type="InterPro" id="IPR023271">
    <property type="entry name" value="Aquaporin-like"/>
</dbReference>
<dbReference type="InterPro" id="IPR000425">
    <property type="entry name" value="MIP"/>
</dbReference>
<dbReference type="PRINTS" id="PR00783">
    <property type="entry name" value="MINTRINSICP"/>
</dbReference>
<organism evidence="11 13">
    <name type="scientific">Dracunculus medinensis</name>
    <name type="common">Guinea worm</name>
    <dbReference type="NCBI Taxonomy" id="318479"/>
    <lineage>
        <taxon>Eukaryota</taxon>
        <taxon>Metazoa</taxon>
        <taxon>Ecdysozoa</taxon>
        <taxon>Nematoda</taxon>
        <taxon>Chromadorea</taxon>
        <taxon>Rhabditida</taxon>
        <taxon>Spirurina</taxon>
        <taxon>Dracunculoidea</taxon>
        <taxon>Dracunculidae</taxon>
        <taxon>Dracunculus</taxon>
    </lineage>
</organism>
<evidence type="ECO:0000256" key="9">
    <source>
        <dbReference type="SAM" id="Phobius"/>
    </source>
</evidence>
<dbReference type="GO" id="GO:0015254">
    <property type="term" value="F:glycerol channel activity"/>
    <property type="evidence" value="ECO:0007669"/>
    <property type="project" value="TreeGrafter"/>
</dbReference>
<evidence type="ECO:0000256" key="7">
    <source>
        <dbReference type="ARBA" id="ARBA00045280"/>
    </source>
</evidence>
<dbReference type="PANTHER" id="PTHR43829">
    <property type="entry name" value="AQUAPORIN OR AQUAGLYCEROPORIN RELATED"/>
    <property type="match status" value="1"/>
</dbReference>
<gene>
    <name evidence="10" type="ORF">DME_LOCUS5419</name>
</gene>
<keyword evidence="4 8" id="KW-0812">Transmembrane</keyword>
<evidence type="ECO:0000313" key="11">
    <source>
        <dbReference type="Proteomes" id="UP000038040"/>
    </source>
</evidence>
<dbReference type="Gene3D" id="1.20.1080.10">
    <property type="entry name" value="Glycerol uptake facilitator protein"/>
    <property type="match status" value="1"/>
</dbReference>
<name>A0A0N4U2X8_DRAME</name>
<evidence type="ECO:0000256" key="1">
    <source>
        <dbReference type="ARBA" id="ARBA00004141"/>
    </source>
</evidence>
<dbReference type="STRING" id="318479.A0A0N4U2X8"/>
<keyword evidence="3 8" id="KW-0813">Transport</keyword>
<dbReference type="AlphaFoldDB" id="A0A0N4U2X8"/>
<accession>A0A0N4U2X8</accession>
<feature type="transmembrane region" description="Helical" evidence="9">
    <location>
        <begin position="161"/>
        <end position="183"/>
    </location>
</feature>
<dbReference type="PANTHER" id="PTHR43829:SF9">
    <property type="entry name" value="AQUAPORIN-9"/>
    <property type="match status" value="1"/>
</dbReference>
<protein>
    <submittedName>
        <fullName evidence="13">Aquaporin-9</fullName>
    </submittedName>
</protein>
<evidence type="ECO:0000313" key="13">
    <source>
        <dbReference type="WBParaSite" id="DME_0000105901-mRNA-1"/>
    </source>
</evidence>
<reference evidence="13" key="1">
    <citation type="submission" date="2017-02" db="UniProtKB">
        <authorList>
            <consortium name="WormBaseParasite"/>
        </authorList>
    </citation>
    <scope>IDENTIFICATION</scope>
</reference>
<dbReference type="Proteomes" id="UP000274756">
    <property type="component" value="Unassembled WGS sequence"/>
</dbReference>
<feature type="transmembrane region" description="Helical" evidence="9">
    <location>
        <begin position="137"/>
        <end position="155"/>
    </location>
</feature>
<evidence type="ECO:0000256" key="6">
    <source>
        <dbReference type="ARBA" id="ARBA00023136"/>
    </source>
</evidence>
<dbReference type="WBParaSite" id="DME_0000105901-mRNA-1">
    <property type="protein sequence ID" value="DME_0000105901-mRNA-1"/>
    <property type="gene ID" value="DME_0000105901"/>
</dbReference>
<evidence type="ECO:0000313" key="10">
    <source>
        <dbReference type="EMBL" id="VDN55446.1"/>
    </source>
</evidence>
<sequence length="255" mass="27518">MLLRRKFVIKSAIVRNVLAEFYATAVLRFIGTGVMAQYVLSRGTFNSPIQVQIGWGFAILFGVYAGWSGHVNPAVTAVFWLLNKISLLQSVLYVIAQILEAINDFDGGSRKLVGVNGTGIIFASFPAPYLSNVGGDFIFKMAGTGILGLFVAYYGDSRNQVPLYLLPPLFFALCVAIGVSYGMNAGSAINPASDFGARLFAFFAGYGTEIFTHNNFYFLVPLIAPIFGALIAAESYNIFIGRHMPGNCGEPVSCS</sequence>
<keyword evidence="12" id="KW-1185">Reference proteome</keyword>
<dbReference type="EMBL" id="UYYG01001152">
    <property type="protein sequence ID" value="VDN55446.1"/>
    <property type="molecule type" value="Genomic_DNA"/>
</dbReference>
<evidence type="ECO:0000313" key="12">
    <source>
        <dbReference type="Proteomes" id="UP000274756"/>
    </source>
</evidence>
<evidence type="ECO:0000256" key="2">
    <source>
        <dbReference type="ARBA" id="ARBA00006175"/>
    </source>
</evidence>
<proteinExistence type="inferred from homology"/>
<dbReference type="OrthoDB" id="3222at2759"/>
<feature type="transmembrane region" description="Helical" evidence="9">
    <location>
        <begin position="78"/>
        <end position="99"/>
    </location>
</feature>
<dbReference type="Pfam" id="PF00230">
    <property type="entry name" value="MIP"/>
    <property type="match status" value="1"/>
</dbReference>